<accession>A0A841BCR1</accession>
<dbReference type="EMBL" id="JACHMN010000001">
    <property type="protein sequence ID" value="MBB5866897.1"/>
    <property type="molecule type" value="Genomic_DNA"/>
</dbReference>
<dbReference type="PANTHER" id="PTHR21310:SF15">
    <property type="entry name" value="AMINOGLYCOSIDE PHOSPHOTRANSFERASE DOMAIN-CONTAINING PROTEIN"/>
    <property type="match status" value="1"/>
</dbReference>
<evidence type="ECO:0000313" key="3">
    <source>
        <dbReference type="Proteomes" id="UP000587527"/>
    </source>
</evidence>
<keyword evidence="3" id="KW-1185">Reference proteome</keyword>
<dbReference type="Proteomes" id="UP000587527">
    <property type="component" value="Unassembled WGS sequence"/>
</dbReference>
<dbReference type="Gene3D" id="3.30.200.20">
    <property type="entry name" value="Phosphorylase Kinase, domain 1"/>
    <property type="match status" value="1"/>
</dbReference>
<keyword evidence="2" id="KW-0808">Transferase</keyword>
<dbReference type="GO" id="GO:0016301">
    <property type="term" value="F:kinase activity"/>
    <property type="evidence" value="ECO:0007669"/>
    <property type="project" value="UniProtKB-KW"/>
</dbReference>
<dbReference type="InterPro" id="IPR051678">
    <property type="entry name" value="AGP_Transferase"/>
</dbReference>
<dbReference type="InterPro" id="IPR002575">
    <property type="entry name" value="Aminoglycoside_PTrfase"/>
</dbReference>
<sequence>MTPHDVRLLLAEWLPVRSVAPLGSGLDHRAYAINGDLVARVADGPDAAEAVQRDAAILAALPGHATLPTPQPVLVRPEHGLLVYRLLPGVALLERPDRSGYADTLGAFLARLHAAPADLLGELAGVDDTPPREWLDETRELAGRLPDEVRRLVAEFLDTDPPAPADDLVFTHNDLGAEHILTVGGEITGVIDWTDCAVADPAADLGRLVRDLGLPALDELRPGLDHRTRERVLFYARCTTVEDLAFGLETGRDPYTLNARRALGRLFDRDR</sequence>
<dbReference type="AlphaFoldDB" id="A0A841BCR1"/>
<gene>
    <name evidence="2" type="ORF">F4553_000276</name>
</gene>
<dbReference type="Gene3D" id="3.90.1200.10">
    <property type="match status" value="1"/>
</dbReference>
<dbReference type="SUPFAM" id="SSF56112">
    <property type="entry name" value="Protein kinase-like (PK-like)"/>
    <property type="match status" value="1"/>
</dbReference>
<dbReference type="Pfam" id="PF01636">
    <property type="entry name" value="APH"/>
    <property type="match status" value="1"/>
</dbReference>
<protein>
    <submittedName>
        <fullName evidence="2">Aminoglycoside phosphotransferase (APT) family kinase protein</fullName>
    </submittedName>
</protein>
<comment type="caution">
    <text evidence="2">The sequence shown here is derived from an EMBL/GenBank/DDBJ whole genome shotgun (WGS) entry which is preliminary data.</text>
</comment>
<proteinExistence type="predicted"/>
<name>A0A841BCR1_9ACTN</name>
<organism evidence="2 3">
    <name type="scientific">Allocatelliglobosispora scoriae</name>
    <dbReference type="NCBI Taxonomy" id="643052"/>
    <lineage>
        <taxon>Bacteria</taxon>
        <taxon>Bacillati</taxon>
        <taxon>Actinomycetota</taxon>
        <taxon>Actinomycetes</taxon>
        <taxon>Micromonosporales</taxon>
        <taxon>Micromonosporaceae</taxon>
        <taxon>Allocatelliglobosispora</taxon>
    </lineage>
</organism>
<keyword evidence="2" id="KW-0418">Kinase</keyword>
<reference evidence="2 3" key="1">
    <citation type="submission" date="2020-08" db="EMBL/GenBank/DDBJ databases">
        <title>Sequencing the genomes of 1000 actinobacteria strains.</title>
        <authorList>
            <person name="Klenk H.-P."/>
        </authorList>
    </citation>
    <scope>NUCLEOTIDE SEQUENCE [LARGE SCALE GENOMIC DNA]</scope>
    <source>
        <strain evidence="2 3">DSM 45362</strain>
    </source>
</reference>
<dbReference type="InterPro" id="IPR011009">
    <property type="entry name" value="Kinase-like_dom_sf"/>
</dbReference>
<feature type="domain" description="Aminoglycoside phosphotransferase" evidence="1">
    <location>
        <begin position="19"/>
        <end position="227"/>
    </location>
</feature>
<evidence type="ECO:0000313" key="2">
    <source>
        <dbReference type="EMBL" id="MBB5866897.1"/>
    </source>
</evidence>
<dbReference type="PANTHER" id="PTHR21310">
    <property type="entry name" value="AMINOGLYCOSIDE PHOSPHOTRANSFERASE-RELATED-RELATED"/>
    <property type="match status" value="1"/>
</dbReference>
<dbReference type="RefSeq" id="WP_184831044.1">
    <property type="nucleotide sequence ID" value="NZ_JACHMN010000001.1"/>
</dbReference>
<evidence type="ECO:0000259" key="1">
    <source>
        <dbReference type="Pfam" id="PF01636"/>
    </source>
</evidence>